<sequence>MSLPLKVIPLGGLGEIGQNMMVIEYRQDIVVIDAGLLFPGNDMPGVELGIPDTTYLEKNRDRVKAILITHGHEDHIGALSFLLSKIDAPVYSSRLTHGLISAKLKQASLIRNASLHVVEPQEKFFAGIFEVEFFRVCHSIPDSMGIAIRTPYGTIIHTGDFKIDHTPADGIPFDFAHLSQLTRDGALLLCSDSTYAEVEGYTGSEKLVGEALDNAIKKASGRIIIVTFASLIARVQQIINSAGRHNRKISLVGRSMNANIKMALRMGYVKDTENVIVSIKESRNLPLNKVIYIATGSQGEPTAAIT</sequence>
<feature type="domain" description="Metallo-beta-lactamase" evidence="1">
    <location>
        <begin position="17"/>
        <end position="212"/>
    </location>
</feature>
<reference evidence="2" key="1">
    <citation type="submission" date="2018-05" db="EMBL/GenBank/DDBJ databases">
        <authorList>
            <person name="Lanie J.A."/>
            <person name="Ng W.-L."/>
            <person name="Kazmierczak K.M."/>
            <person name="Andrzejewski T.M."/>
            <person name="Davidsen T.M."/>
            <person name="Wayne K.J."/>
            <person name="Tettelin H."/>
            <person name="Glass J.I."/>
            <person name="Rusch D."/>
            <person name="Podicherti R."/>
            <person name="Tsui H.-C.T."/>
            <person name="Winkler M.E."/>
        </authorList>
    </citation>
    <scope>NUCLEOTIDE SEQUENCE</scope>
</reference>
<gene>
    <name evidence="2" type="ORF">METZ01_LOCUS251270</name>
</gene>
<evidence type="ECO:0000259" key="1">
    <source>
        <dbReference type="SMART" id="SM00849"/>
    </source>
</evidence>
<evidence type="ECO:0000313" key="2">
    <source>
        <dbReference type="EMBL" id="SVB98416.1"/>
    </source>
</evidence>
<feature type="non-terminal residue" evidence="2">
    <location>
        <position position="306"/>
    </location>
</feature>
<dbReference type="SMART" id="SM00849">
    <property type="entry name" value="Lactamase_B"/>
    <property type="match status" value="1"/>
</dbReference>
<dbReference type="PANTHER" id="PTHR43694">
    <property type="entry name" value="RIBONUCLEASE J"/>
    <property type="match status" value="1"/>
</dbReference>
<dbReference type="PANTHER" id="PTHR43694:SF1">
    <property type="entry name" value="RIBONUCLEASE J"/>
    <property type="match status" value="1"/>
</dbReference>
<dbReference type="EMBL" id="UINC01067084">
    <property type="protein sequence ID" value="SVB98416.1"/>
    <property type="molecule type" value="Genomic_DNA"/>
</dbReference>
<dbReference type="CDD" id="cd07714">
    <property type="entry name" value="RNaseJ_MBL-fold"/>
    <property type="match status" value="1"/>
</dbReference>
<name>A0A382IFM5_9ZZZZ</name>
<organism evidence="2">
    <name type="scientific">marine metagenome</name>
    <dbReference type="NCBI Taxonomy" id="408172"/>
    <lineage>
        <taxon>unclassified sequences</taxon>
        <taxon>metagenomes</taxon>
        <taxon>ecological metagenomes</taxon>
    </lineage>
</organism>
<proteinExistence type="predicted"/>
<dbReference type="Pfam" id="PF00753">
    <property type="entry name" value="Lactamase_B"/>
    <property type="match status" value="1"/>
</dbReference>
<dbReference type="AlphaFoldDB" id="A0A382IFM5"/>
<dbReference type="SUPFAM" id="SSF56281">
    <property type="entry name" value="Metallo-hydrolase/oxidoreductase"/>
    <property type="match status" value="1"/>
</dbReference>
<dbReference type="InterPro" id="IPR036866">
    <property type="entry name" value="RibonucZ/Hydroxyglut_hydro"/>
</dbReference>
<accession>A0A382IFM5</accession>
<dbReference type="Gene3D" id="3.60.15.10">
    <property type="entry name" value="Ribonuclease Z/Hydroxyacylglutathione hydrolase-like"/>
    <property type="match status" value="1"/>
</dbReference>
<protein>
    <recommendedName>
        <fullName evidence="1">Metallo-beta-lactamase domain-containing protein</fullName>
    </recommendedName>
</protein>
<dbReference type="Pfam" id="PF22505">
    <property type="entry name" value="RNase_J_b_CASP"/>
    <property type="match status" value="1"/>
</dbReference>
<dbReference type="InterPro" id="IPR001279">
    <property type="entry name" value="Metallo-B-lactamas"/>
</dbReference>
<dbReference type="InterPro" id="IPR055132">
    <property type="entry name" value="RNase_J_b_CASP"/>
</dbReference>